<feature type="transmembrane region" description="Helical" evidence="1">
    <location>
        <begin position="96"/>
        <end position="115"/>
    </location>
</feature>
<sequence>MNTKNSTSGLLFGLAIFVGLMPLTFTFSTENTQLLLDTSFKYAVWAGQTCILILLLLTKHNLSKNQLIALAVLYLVVPFTFIFNESGAYFLILNKYTSSILSWAVASVLIGKLLFLQKLKEHSNL</sequence>
<evidence type="ECO:0000313" key="3">
    <source>
        <dbReference type="Proteomes" id="UP000199513"/>
    </source>
</evidence>
<feature type="transmembrane region" description="Helical" evidence="1">
    <location>
        <begin position="42"/>
        <end position="58"/>
    </location>
</feature>
<organism evidence="2 3">
    <name type="scientific">Thermoflexibacter ruber</name>
    <dbReference type="NCBI Taxonomy" id="1003"/>
    <lineage>
        <taxon>Bacteria</taxon>
        <taxon>Pseudomonadati</taxon>
        <taxon>Bacteroidota</taxon>
        <taxon>Cytophagia</taxon>
        <taxon>Cytophagales</taxon>
        <taxon>Thermoflexibacteraceae</taxon>
        <taxon>Thermoflexibacter</taxon>
    </lineage>
</organism>
<dbReference type="EMBL" id="FONY01000001">
    <property type="protein sequence ID" value="SFE40505.1"/>
    <property type="molecule type" value="Genomic_DNA"/>
</dbReference>
<gene>
    <name evidence="2" type="ORF">SAMN04488541_100181</name>
</gene>
<reference evidence="3" key="1">
    <citation type="submission" date="2016-10" db="EMBL/GenBank/DDBJ databases">
        <authorList>
            <person name="Varghese N."/>
            <person name="Submissions S."/>
        </authorList>
    </citation>
    <scope>NUCLEOTIDE SEQUENCE [LARGE SCALE GENOMIC DNA]</scope>
    <source>
        <strain>GEY</strain>
        <strain evidence="3">DSM 9560</strain>
    </source>
</reference>
<dbReference type="Proteomes" id="UP000199513">
    <property type="component" value="Unassembled WGS sequence"/>
</dbReference>
<proteinExistence type="predicted"/>
<name>A0A1I2A8W4_9BACT</name>
<keyword evidence="3" id="KW-1185">Reference proteome</keyword>
<keyword evidence="1" id="KW-1133">Transmembrane helix</keyword>
<accession>A0A1I2A8W4</accession>
<protein>
    <submittedName>
        <fullName evidence="2">Uncharacterized protein</fullName>
    </submittedName>
</protein>
<keyword evidence="1" id="KW-0472">Membrane</keyword>
<dbReference type="RefSeq" id="WP_091538248.1">
    <property type="nucleotide sequence ID" value="NZ_FONY01000001.1"/>
</dbReference>
<dbReference type="STRING" id="1003.SAMN04488541_100181"/>
<evidence type="ECO:0000256" key="1">
    <source>
        <dbReference type="SAM" id="Phobius"/>
    </source>
</evidence>
<keyword evidence="1" id="KW-0812">Transmembrane</keyword>
<evidence type="ECO:0000313" key="2">
    <source>
        <dbReference type="EMBL" id="SFE40505.1"/>
    </source>
</evidence>
<dbReference type="AlphaFoldDB" id="A0A1I2A8W4"/>
<feature type="transmembrane region" description="Helical" evidence="1">
    <location>
        <begin position="67"/>
        <end position="84"/>
    </location>
</feature>